<comment type="subcellular location">
    <subcellularLocation>
        <location evidence="1">Membrane</location>
        <topology evidence="1">Multi-pass membrane protein</topology>
    </subcellularLocation>
</comment>
<evidence type="ECO:0000256" key="4">
    <source>
        <dbReference type="ARBA" id="ARBA00023136"/>
    </source>
</evidence>
<protein>
    <submittedName>
        <fullName evidence="7">Uncharacterized protein LOC104210844 isoform X2</fullName>
    </submittedName>
</protein>
<reference evidence="7" key="2">
    <citation type="submission" date="2025-08" db="UniProtKB">
        <authorList>
            <consortium name="RefSeq"/>
        </authorList>
    </citation>
    <scope>IDENTIFICATION</scope>
    <source>
        <tissue evidence="7">Leaf</tissue>
    </source>
</reference>
<reference evidence="6" key="1">
    <citation type="journal article" date="2013" name="Genome Biol.">
        <title>Reference genomes and transcriptomes of Nicotiana sylvestris and Nicotiana tomentosiformis.</title>
        <authorList>
            <person name="Sierro N."/>
            <person name="Battey J.N."/>
            <person name="Ouadi S."/>
            <person name="Bovet L."/>
            <person name="Goepfert S."/>
            <person name="Bakaher N."/>
            <person name="Peitsch M.C."/>
            <person name="Ivanov N.V."/>
        </authorList>
    </citation>
    <scope>NUCLEOTIDE SEQUENCE [LARGE SCALE GENOMIC DNA]</scope>
</reference>
<gene>
    <name evidence="7" type="primary">LOC104210844</name>
</gene>
<dbReference type="GO" id="GO:0032216">
    <property type="term" value="F:glucosaminyl-phosphatidylinositol O-acyltransferase activity"/>
    <property type="evidence" value="ECO:0007669"/>
    <property type="project" value="TreeGrafter"/>
</dbReference>
<feature type="transmembrane region" description="Helical" evidence="5">
    <location>
        <begin position="56"/>
        <end position="76"/>
    </location>
</feature>
<proteinExistence type="predicted"/>
<dbReference type="PANTHER" id="PTHR20661:SF0">
    <property type="entry name" value="PHOSPHATIDYLINOSITOL-GLYCAN BIOSYNTHESIS CLASS W PROTEIN"/>
    <property type="match status" value="1"/>
</dbReference>
<keyword evidence="3 5" id="KW-1133">Transmembrane helix</keyword>
<dbReference type="GO" id="GO:0072659">
    <property type="term" value="P:protein localization to plasma membrane"/>
    <property type="evidence" value="ECO:0007669"/>
    <property type="project" value="TreeGrafter"/>
</dbReference>
<dbReference type="RefSeq" id="XP_009758119.1">
    <property type="nucleotide sequence ID" value="XM_009759817.1"/>
</dbReference>
<dbReference type="GO" id="GO:0005783">
    <property type="term" value="C:endoplasmic reticulum"/>
    <property type="evidence" value="ECO:0007669"/>
    <property type="project" value="TreeGrafter"/>
</dbReference>
<dbReference type="Pfam" id="PF06423">
    <property type="entry name" value="GWT1"/>
    <property type="match status" value="1"/>
</dbReference>
<keyword evidence="4 5" id="KW-0472">Membrane</keyword>
<evidence type="ECO:0000256" key="3">
    <source>
        <dbReference type="ARBA" id="ARBA00022989"/>
    </source>
</evidence>
<dbReference type="AlphaFoldDB" id="A0A1U7V7A4"/>
<dbReference type="Proteomes" id="UP000189701">
    <property type="component" value="Unplaced"/>
</dbReference>
<keyword evidence="2 5" id="KW-0812">Transmembrane</keyword>
<feature type="transmembrane region" description="Helical" evidence="5">
    <location>
        <begin position="119"/>
        <end position="140"/>
    </location>
</feature>
<evidence type="ECO:0000313" key="6">
    <source>
        <dbReference type="Proteomes" id="UP000189701"/>
    </source>
</evidence>
<dbReference type="GO" id="GO:0016020">
    <property type="term" value="C:membrane"/>
    <property type="evidence" value="ECO:0007669"/>
    <property type="project" value="UniProtKB-SubCell"/>
</dbReference>
<sequence>MQFQLYEANIVLLSLFLNSGPNSAEALLKKDDNIGTSKKKDDNINVVVCNKNMGSYLAAVTLDVLWIVFPAILCLTEEGVRSLRTNISAYRVSMNLLTCVCILAVDFKIFPRRYAKAETYGTGLMDIGVGSFIVANALVLRQARGIAKIWCYIVWPNSLKSNNNNINRPNVLPQMGSGEDNIYTDQARYNSLKSIQAITPMISRWQPSWLIVHVNEPCQNSWWKAKEK</sequence>
<dbReference type="PANTHER" id="PTHR20661">
    <property type="entry name" value="PHOSPHATIDYLINOSITOL-GLYCAN BIOSYNTHESIS CLASS W PROTEIN"/>
    <property type="match status" value="1"/>
</dbReference>
<name>A0A1U7V7A4_NICSY</name>
<dbReference type="GO" id="GO:0006506">
    <property type="term" value="P:GPI anchor biosynthetic process"/>
    <property type="evidence" value="ECO:0007669"/>
    <property type="project" value="InterPro"/>
</dbReference>
<feature type="transmembrane region" description="Helical" evidence="5">
    <location>
        <begin position="88"/>
        <end position="107"/>
    </location>
</feature>
<evidence type="ECO:0000256" key="5">
    <source>
        <dbReference type="SAM" id="Phobius"/>
    </source>
</evidence>
<evidence type="ECO:0000313" key="7">
    <source>
        <dbReference type="RefSeq" id="XP_009758119.1"/>
    </source>
</evidence>
<accession>A0A1U7V7A4</accession>
<evidence type="ECO:0000256" key="1">
    <source>
        <dbReference type="ARBA" id="ARBA00004141"/>
    </source>
</evidence>
<dbReference type="InterPro" id="IPR009447">
    <property type="entry name" value="PIGW/GWT1"/>
</dbReference>
<organism evidence="6 7">
    <name type="scientific">Nicotiana sylvestris</name>
    <name type="common">Wood tobacco</name>
    <name type="synonym">South American tobacco</name>
    <dbReference type="NCBI Taxonomy" id="4096"/>
    <lineage>
        <taxon>Eukaryota</taxon>
        <taxon>Viridiplantae</taxon>
        <taxon>Streptophyta</taxon>
        <taxon>Embryophyta</taxon>
        <taxon>Tracheophyta</taxon>
        <taxon>Spermatophyta</taxon>
        <taxon>Magnoliopsida</taxon>
        <taxon>eudicotyledons</taxon>
        <taxon>Gunneridae</taxon>
        <taxon>Pentapetalae</taxon>
        <taxon>asterids</taxon>
        <taxon>lamiids</taxon>
        <taxon>Solanales</taxon>
        <taxon>Solanaceae</taxon>
        <taxon>Nicotianoideae</taxon>
        <taxon>Nicotianeae</taxon>
        <taxon>Nicotiana</taxon>
    </lineage>
</organism>
<keyword evidence="6" id="KW-1185">Reference proteome</keyword>
<evidence type="ECO:0000256" key="2">
    <source>
        <dbReference type="ARBA" id="ARBA00022692"/>
    </source>
</evidence>